<dbReference type="InterPro" id="IPR046373">
    <property type="entry name" value="Acyl-CoA_Oxase/DH_mid-dom_sf"/>
</dbReference>
<protein>
    <submittedName>
        <fullName evidence="11">Acyl-CoA dehydrogenase domain-containing protein</fullName>
    </submittedName>
</protein>
<keyword evidence="12" id="KW-1185">Reference proteome</keyword>
<evidence type="ECO:0000313" key="12">
    <source>
        <dbReference type="Proteomes" id="UP000028702"/>
    </source>
</evidence>
<evidence type="ECO:0000259" key="8">
    <source>
        <dbReference type="Pfam" id="PF02770"/>
    </source>
</evidence>
<dbReference type="InterPro" id="IPR036250">
    <property type="entry name" value="AcylCo_DH-like_C"/>
</dbReference>
<sequence>MPTYKAPVEDFKFLFHEFLQIDKRTDLPGFEDLTPDMTTAILEGGAKFCEEVLQPLNQVGDEEGCVLENGVVRTPKGFKEAFQQYCEAGWNRLGAPEEFGGAGLPSVITFAFSEIGSSANQAFTMYPGLTNAAYSALAATGEPWMKEHIVPKMVSGEWCGTMCLTEPHCGTDLKLMKTKAELQEDGTYKMNGTKIFISGGDHDMTDNIIHMVIAKIPDEEGKLHNDLSTVNFFMVPKFIVDPETGEMTKRNGVSVGSIEKKMGIKGSATCVMNFDDAVAYKLGGAPQKKSAEGGEKKKSKSAGMAGMFGMMNGARMGVGIQGIAVGEVAVQNGAAYALERTAGRALTGAKNPDASADPIIVFPDVRRLLLSSRSFVEGARALAMWVSMLFSVQQHSPDEKEREEASDLAQLLTPVIKAYFTDKGFEAANNSMQVFGGHGYVRDHGMEQFVRDARINQVYEGANGIQALDLVARKMSMKGGRALMTYFGKIEAFIKENEGNDKMKPFIEPLKTGYERMTKGATWLMENAPKNYDNAGSASYEMLNIFGVVTLGWMWAQMAKLAQEKLEAGEGNAEFYKRKLVLAKYWLEREVPNTAAYLERLQMGADTLMELDEDAFVA</sequence>
<dbReference type="GO" id="GO:0016627">
    <property type="term" value="F:oxidoreductase activity, acting on the CH-CH group of donors"/>
    <property type="evidence" value="ECO:0007669"/>
    <property type="project" value="InterPro"/>
</dbReference>
<dbReference type="SUPFAM" id="SSF56645">
    <property type="entry name" value="Acyl-CoA dehydrogenase NM domain-like"/>
    <property type="match status" value="1"/>
</dbReference>
<dbReference type="Pfam" id="PF12806">
    <property type="entry name" value="Acyl-CoA_dh_C"/>
    <property type="match status" value="1"/>
</dbReference>
<feature type="domain" description="Acetyl-CoA dehydrogenase-like C-terminal" evidence="10">
    <location>
        <begin position="487"/>
        <end position="612"/>
    </location>
</feature>
<keyword evidence="4 6" id="KW-0274">FAD</keyword>
<dbReference type="InterPro" id="IPR009100">
    <property type="entry name" value="AcylCoA_DH/oxidase_NM_dom_sf"/>
</dbReference>
<dbReference type="Gene3D" id="2.40.110.10">
    <property type="entry name" value="Butyryl-CoA Dehydrogenase, subunit A, domain 2"/>
    <property type="match status" value="1"/>
</dbReference>
<dbReference type="STRING" id="1333998.M2A_1963"/>
<comment type="similarity">
    <text evidence="2 6">Belongs to the acyl-CoA dehydrogenase family.</text>
</comment>
<comment type="cofactor">
    <cofactor evidence="1 6">
        <name>FAD</name>
        <dbReference type="ChEBI" id="CHEBI:57692"/>
    </cofactor>
</comment>
<dbReference type="Pfam" id="PF02770">
    <property type="entry name" value="Acyl-CoA_dh_M"/>
    <property type="match status" value="1"/>
</dbReference>
<dbReference type="RefSeq" id="WP_045446505.1">
    <property type="nucleotide sequence ID" value="NZ_BBIO01000009.1"/>
</dbReference>
<dbReference type="InterPro" id="IPR009075">
    <property type="entry name" value="AcylCo_DH/oxidase_C"/>
</dbReference>
<dbReference type="InterPro" id="IPR013786">
    <property type="entry name" value="AcylCoA_DH/ox_N"/>
</dbReference>
<feature type="domain" description="Acyl-CoA dehydrogenase/oxidase N-terminal" evidence="9">
    <location>
        <begin position="46"/>
        <end position="157"/>
    </location>
</feature>
<feature type="domain" description="Acyl-CoA oxidase/dehydrogenase middle" evidence="8">
    <location>
        <begin position="162"/>
        <end position="276"/>
    </location>
</feature>
<comment type="caution">
    <text evidence="11">The sequence shown here is derived from an EMBL/GenBank/DDBJ whole genome shotgun (WGS) entry which is preliminary data.</text>
</comment>
<proteinExistence type="inferred from homology"/>
<dbReference type="GO" id="GO:0050660">
    <property type="term" value="F:flavin adenine dinucleotide binding"/>
    <property type="evidence" value="ECO:0007669"/>
    <property type="project" value="InterPro"/>
</dbReference>
<evidence type="ECO:0000259" key="7">
    <source>
        <dbReference type="Pfam" id="PF00441"/>
    </source>
</evidence>
<evidence type="ECO:0000256" key="1">
    <source>
        <dbReference type="ARBA" id="ARBA00001974"/>
    </source>
</evidence>
<dbReference type="Pfam" id="PF00441">
    <property type="entry name" value="Acyl-CoA_dh_1"/>
    <property type="match status" value="1"/>
</dbReference>
<evidence type="ECO:0000256" key="3">
    <source>
        <dbReference type="ARBA" id="ARBA00022630"/>
    </source>
</evidence>
<dbReference type="Pfam" id="PF02771">
    <property type="entry name" value="Acyl-CoA_dh_N"/>
    <property type="match status" value="1"/>
</dbReference>
<keyword evidence="3 6" id="KW-0285">Flavoprotein</keyword>
<dbReference type="Gene3D" id="1.10.540.10">
    <property type="entry name" value="Acyl-CoA dehydrogenase/oxidase, N-terminal domain"/>
    <property type="match status" value="1"/>
</dbReference>
<dbReference type="SUPFAM" id="SSF47203">
    <property type="entry name" value="Acyl-CoA dehydrogenase C-terminal domain-like"/>
    <property type="match status" value="1"/>
</dbReference>
<organism evidence="11 12">
    <name type="scientific">Tepidicaulis marinus</name>
    <dbReference type="NCBI Taxonomy" id="1333998"/>
    <lineage>
        <taxon>Bacteria</taxon>
        <taxon>Pseudomonadati</taxon>
        <taxon>Pseudomonadota</taxon>
        <taxon>Alphaproteobacteria</taxon>
        <taxon>Hyphomicrobiales</taxon>
        <taxon>Parvibaculaceae</taxon>
        <taxon>Tepidicaulis</taxon>
    </lineage>
</organism>
<dbReference type="InterPro" id="IPR052166">
    <property type="entry name" value="Diverse_Acyl-CoA_DH"/>
</dbReference>
<dbReference type="Proteomes" id="UP000028702">
    <property type="component" value="Unassembled WGS sequence"/>
</dbReference>
<keyword evidence="5 6" id="KW-0560">Oxidoreductase</keyword>
<evidence type="ECO:0000256" key="5">
    <source>
        <dbReference type="ARBA" id="ARBA00023002"/>
    </source>
</evidence>
<evidence type="ECO:0000256" key="4">
    <source>
        <dbReference type="ARBA" id="ARBA00022827"/>
    </source>
</evidence>
<dbReference type="AlphaFoldDB" id="A0A081BBP6"/>
<dbReference type="InterPro" id="IPR025878">
    <property type="entry name" value="Acyl-CoA_dh-like_C_dom"/>
</dbReference>
<dbReference type="InterPro" id="IPR037069">
    <property type="entry name" value="AcylCoA_DH/ox_N_sf"/>
</dbReference>
<gene>
    <name evidence="11" type="ORF">M2A_1963</name>
</gene>
<evidence type="ECO:0000259" key="10">
    <source>
        <dbReference type="Pfam" id="PF12806"/>
    </source>
</evidence>
<dbReference type="InterPro" id="IPR006091">
    <property type="entry name" value="Acyl-CoA_Oxase/DH_mid-dom"/>
</dbReference>
<dbReference type="eggNOG" id="COG1960">
    <property type="taxonomic scope" value="Bacteria"/>
</dbReference>
<evidence type="ECO:0000256" key="2">
    <source>
        <dbReference type="ARBA" id="ARBA00009347"/>
    </source>
</evidence>
<dbReference type="PANTHER" id="PTHR42803">
    <property type="entry name" value="ACYL-COA DEHYDROGENASE"/>
    <property type="match status" value="1"/>
</dbReference>
<dbReference type="Gene3D" id="1.20.140.10">
    <property type="entry name" value="Butyryl-CoA Dehydrogenase, subunit A, domain 3"/>
    <property type="match status" value="1"/>
</dbReference>
<accession>A0A081BBP6</accession>
<evidence type="ECO:0000259" key="9">
    <source>
        <dbReference type="Pfam" id="PF02771"/>
    </source>
</evidence>
<reference evidence="11 12" key="1">
    <citation type="submission" date="2014-07" db="EMBL/GenBank/DDBJ databases">
        <title>Tepidicaulis marinum gen. nov., sp. nov., a novel marine bacterium denitrifying nitrate to nitrous oxide strictly under microaerobic conditions.</title>
        <authorList>
            <person name="Takeuchi M."/>
            <person name="Yamagishi T."/>
            <person name="Kamagata Y."/>
            <person name="Oshima K."/>
            <person name="Hattori M."/>
            <person name="Katayama T."/>
            <person name="Hanada S."/>
            <person name="Tamaki H."/>
            <person name="Marumo K."/>
            <person name="Maeda H."/>
            <person name="Nedachi M."/>
            <person name="Iwasaki W."/>
            <person name="Suwa Y."/>
            <person name="Sakata S."/>
        </authorList>
    </citation>
    <scope>NUCLEOTIDE SEQUENCE [LARGE SCALE GENOMIC DNA]</scope>
    <source>
        <strain evidence="11 12">MA2</strain>
    </source>
</reference>
<name>A0A081BBP6_9HYPH</name>
<feature type="domain" description="Acyl-CoA dehydrogenase/oxidase C-terminal" evidence="7">
    <location>
        <begin position="329"/>
        <end position="473"/>
    </location>
</feature>
<evidence type="ECO:0000313" key="11">
    <source>
        <dbReference type="EMBL" id="GAK45464.1"/>
    </source>
</evidence>
<evidence type="ECO:0000256" key="6">
    <source>
        <dbReference type="RuleBase" id="RU362125"/>
    </source>
</evidence>
<dbReference type="PANTHER" id="PTHR42803:SF1">
    <property type="entry name" value="BROAD-SPECIFICITY LINEAR ACYL-COA DEHYDROGENASE FADE5"/>
    <property type="match status" value="1"/>
</dbReference>
<dbReference type="EMBL" id="BBIO01000009">
    <property type="protein sequence ID" value="GAK45464.1"/>
    <property type="molecule type" value="Genomic_DNA"/>
</dbReference>